<organism evidence="1 2">
    <name type="scientific">Folsomia candida</name>
    <name type="common">Springtail</name>
    <dbReference type="NCBI Taxonomy" id="158441"/>
    <lineage>
        <taxon>Eukaryota</taxon>
        <taxon>Metazoa</taxon>
        <taxon>Ecdysozoa</taxon>
        <taxon>Arthropoda</taxon>
        <taxon>Hexapoda</taxon>
        <taxon>Collembola</taxon>
        <taxon>Entomobryomorpha</taxon>
        <taxon>Isotomoidea</taxon>
        <taxon>Isotomidae</taxon>
        <taxon>Proisotominae</taxon>
        <taxon>Folsomia</taxon>
    </lineage>
</organism>
<protein>
    <recommendedName>
        <fullName evidence="3">HTH CENPB-type domain-containing protein</fullName>
    </recommendedName>
</protein>
<dbReference type="EMBL" id="LNIX01000012">
    <property type="protein sequence ID" value="OXA48224.1"/>
    <property type="molecule type" value="Genomic_DNA"/>
</dbReference>
<name>A0A226DTR7_FOLCA</name>
<accession>A0A226DTR7</accession>
<evidence type="ECO:0000313" key="2">
    <source>
        <dbReference type="Proteomes" id="UP000198287"/>
    </source>
</evidence>
<evidence type="ECO:0008006" key="3">
    <source>
        <dbReference type="Google" id="ProtNLM"/>
    </source>
</evidence>
<keyword evidence="2" id="KW-1185">Reference proteome</keyword>
<sequence>MAKIISICKTVIRLAKDKYGATMDFPNKMEIAKNVIHIIDDMVSDKLVDLETTTCLEYDFDGEEVDIYTDLSNNISESSSVYENSDSDISEYKENSEQLSQQVSQEWQECVIDNVKFTYQEMVNILSFYDKAKKRKLDETKRLNSARLSMFHVSELDLKRWGIAKAREVELNFKASRNWLHSFKLRNRIVARKITKYVTASEIENQSDIEVEAF</sequence>
<dbReference type="AlphaFoldDB" id="A0A226DTR7"/>
<proteinExistence type="predicted"/>
<dbReference type="OrthoDB" id="10051656at2759"/>
<reference evidence="1 2" key="1">
    <citation type="submission" date="2015-12" db="EMBL/GenBank/DDBJ databases">
        <title>The genome of Folsomia candida.</title>
        <authorList>
            <person name="Faddeeva A."/>
            <person name="Derks M.F."/>
            <person name="Anvar Y."/>
            <person name="Smit S."/>
            <person name="Van Straalen N."/>
            <person name="Roelofs D."/>
        </authorList>
    </citation>
    <scope>NUCLEOTIDE SEQUENCE [LARGE SCALE GENOMIC DNA]</scope>
    <source>
        <strain evidence="1 2">VU population</strain>
        <tissue evidence="1">Whole body</tissue>
    </source>
</reference>
<comment type="caution">
    <text evidence="1">The sequence shown here is derived from an EMBL/GenBank/DDBJ whole genome shotgun (WGS) entry which is preliminary data.</text>
</comment>
<dbReference type="Proteomes" id="UP000198287">
    <property type="component" value="Unassembled WGS sequence"/>
</dbReference>
<evidence type="ECO:0000313" key="1">
    <source>
        <dbReference type="EMBL" id="OXA48224.1"/>
    </source>
</evidence>
<gene>
    <name evidence="1" type="ORF">Fcan01_17280</name>
</gene>